<dbReference type="Proteomes" id="UP000229730">
    <property type="component" value="Unassembled WGS sequence"/>
</dbReference>
<dbReference type="OrthoDB" id="9782972at2"/>
<accession>A0A2G4YUF5</accession>
<comment type="caution">
    <text evidence="2">The sequence shown here is derived from an EMBL/GenBank/DDBJ whole genome shotgun (WGS) entry which is preliminary data.</text>
</comment>
<dbReference type="InterPro" id="IPR006680">
    <property type="entry name" value="Amidohydro-rel"/>
</dbReference>
<protein>
    <submittedName>
        <fullName evidence="2">Peptidase M38</fullName>
    </submittedName>
</protein>
<dbReference type="InterPro" id="IPR057744">
    <property type="entry name" value="OTAase-like"/>
</dbReference>
<dbReference type="RefSeq" id="WP_099471465.1">
    <property type="nucleotide sequence ID" value="NZ_CP041025.1"/>
</dbReference>
<feature type="domain" description="Amidohydrolase-related" evidence="1">
    <location>
        <begin position="54"/>
        <end position="404"/>
    </location>
</feature>
<sequence>MSMIVLSNVDIFDGVSPEIMENHHVVIADGRIKEITHREVQLPGAHHISGQGKTLMPGLIDAHYHACLVQVQGYNMTTLPPSLLYPAASNLLENSLQRGFTSVRDAGGADFGLAEATRTGLIKGPRIFYSGRPLTQTGGHGEMRAKVHEEPCLCASHQAHMVAVVDGEDAVRKAVREEFRKGADQIKIMLNGGVSTDADPVWLCQFTDDEIRAAVDEAERRRSYVMAHVYLDKQIRKAVELGIRTMEHGNFLTLDTARYMAEKGAFLVPTLVTYQAIREKGRAFGFNDEQFRKLDAVSDAGLQSLENAMAGKVNIGFGTDLLGDMHVHQSDEFLIRSAIQTPFEILKSATSVNAEILNRTGDLGVVAEGAYADLLLVEGNPLEDITLLTGDGCHLAMVMKDGKVMSK</sequence>
<evidence type="ECO:0000259" key="1">
    <source>
        <dbReference type="Pfam" id="PF01979"/>
    </source>
</evidence>
<dbReference type="Pfam" id="PF01979">
    <property type="entry name" value="Amidohydro_1"/>
    <property type="match status" value="1"/>
</dbReference>
<dbReference type="InterPro" id="IPR011059">
    <property type="entry name" value="Metal-dep_hydrolase_composite"/>
</dbReference>
<dbReference type="InParanoid" id="A0A2G4YUF5"/>
<dbReference type="CDD" id="cd01299">
    <property type="entry name" value="Met_dep_hydrolase_A"/>
    <property type="match status" value="1"/>
</dbReference>
<dbReference type="EMBL" id="PDEM01000009">
    <property type="protein sequence ID" value="PHZ85880.1"/>
    <property type="molecule type" value="Genomic_DNA"/>
</dbReference>
<organism evidence="2 3">
    <name type="scientific">Paremcibacter congregatus</name>
    <dbReference type="NCBI Taxonomy" id="2043170"/>
    <lineage>
        <taxon>Bacteria</taxon>
        <taxon>Pseudomonadati</taxon>
        <taxon>Pseudomonadota</taxon>
        <taxon>Alphaproteobacteria</taxon>
        <taxon>Emcibacterales</taxon>
        <taxon>Emcibacteraceae</taxon>
        <taxon>Paremcibacter</taxon>
    </lineage>
</organism>
<dbReference type="AlphaFoldDB" id="A0A2G4YUF5"/>
<gene>
    <name evidence="2" type="ORF">CRD36_04160</name>
</gene>
<name>A0A2G4YUF5_9PROT</name>
<dbReference type="InterPro" id="IPR051781">
    <property type="entry name" value="Metallo-dep_Hydrolase"/>
</dbReference>
<dbReference type="Gene3D" id="3.20.20.140">
    <property type="entry name" value="Metal-dependent hydrolases"/>
    <property type="match status" value="1"/>
</dbReference>
<dbReference type="SUPFAM" id="SSF51338">
    <property type="entry name" value="Composite domain of metallo-dependent hydrolases"/>
    <property type="match status" value="2"/>
</dbReference>
<proteinExistence type="predicted"/>
<evidence type="ECO:0000313" key="2">
    <source>
        <dbReference type="EMBL" id="PHZ85880.1"/>
    </source>
</evidence>
<dbReference type="PANTHER" id="PTHR43135">
    <property type="entry name" value="ALPHA-D-RIBOSE 1-METHYLPHOSPHONATE 5-TRIPHOSPHATE DIPHOSPHATASE"/>
    <property type="match status" value="1"/>
</dbReference>
<dbReference type="InterPro" id="IPR032466">
    <property type="entry name" value="Metal_Hydrolase"/>
</dbReference>
<evidence type="ECO:0000313" key="3">
    <source>
        <dbReference type="Proteomes" id="UP000229730"/>
    </source>
</evidence>
<dbReference type="Gene3D" id="2.30.40.10">
    <property type="entry name" value="Urease, subunit C, domain 1"/>
    <property type="match status" value="1"/>
</dbReference>
<dbReference type="GO" id="GO:0016810">
    <property type="term" value="F:hydrolase activity, acting on carbon-nitrogen (but not peptide) bonds"/>
    <property type="evidence" value="ECO:0007669"/>
    <property type="project" value="InterPro"/>
</dbReference>
<keyword evidence="3" id="KW-1185">Reference proteome</keyword>
<dbReference type="PANTHER" id="PTHR43135:SF3">
    <property type="entry name" value="ALPHA-D-RIBOSE 1-METHYLPHOSPHONATE 5-TRIPHOSPHATE DIPHOSPHATASE"/>
    <property type="match status" value="1"/>
</dbReference>
<reference evidence="2 3" key="1">
    <citation type="submission" date="2017-10" db="EMBL/GenBank/DDBJ databases">
        <title>Frigbacter circumglobatus gen. nov. sp. nov., isolated from sediment cultured in situ.</title>
        <authorList>
            <person name="Zhao Z."/>
        </authorList>
    </citation>
    <scope>NUCLEOTIDE SEQUENCE [LARGE SCALE GENOMIC DNA]</scope>
    <source>
        <strain evidence="2 3">ZYL</strain>
    </source>
</reference>
<dbReference type="SUPFAM" id="SSF51556">
    <property type="entry name" value="Metallo-dependent hydrolases"/>
    <property type="match status" value="1"/>
</dbReference>